<sequence>MSKGGSDIADGTEDNGEYELRQRQAVVEQWASASQEFRADLGSHSKPEPKPKLPWKAMERIEKTIQEYNPYGLISLAPIDSAHPANRVRFVEFAVLMYRFDPEAGHCLEDSNMPELAPLNPASHITNRFKDCLPWSDLETADFRSIFLTRSGVVAYNEPAVFHLSSSTKLEQLKIICQCALSICDIRHCEGGHILSHALAANQLSSDIDLCNRDQWAEHIKLYAPGYLALEEAGCGVEYELTRLIVPDEIAGIKKRVWDKLKTGQVLGFTYLPDTQSQPRPPLMNIQAMLAALSRQHAESR</sequence>
<accession>A0ABR4IHU0</accession>
<gene>
    <name evidence="1" type="ORF">BDW59DRAFT_171364</name>
</gene>
<name>A0ABR4IHU0_9EURO</name>
<evidence type="ECO:0000313" key="1">
    <source>
        <dbReference type="EMBL" id="KAL2827335.1"/>
    </source>
</evidence>
<protein>
    <submittedName>
        <fullName evidence="1">Uncharacterized protein</fullName>
    </submittedName>
</protein>
<keyword evidence="2" id="KW-1185">Reference proteome</keyword>
<dbReference type="Proteomes" id="UP001610335">
    <property type="component" value="Unassembled WGS sequence"/>
</dbReference>
<comment type="caution">
    <text evidence="1">The sequence shown here is derived from an EMBL/GenBank/DDBJ whole genome shotgun (WGS) entry which is preliminary data.</text>
</comment>
<reference evidence="1 2" key="1">
    <citation type="submission" date="2024-07" db="EMBL/GenBank/DDBJ databases">
        <title>Section-level genome sequencing and comparative genomics of Aspergillus sections Usti and Cavernicolus.</title>
        <authorList>
            <consortium name="Lawrence Berkeley National Laboratory"/>
            <person name="Nybo J.L."/>
            <person name="Vesth T.C."/>
            <person name="Theobald S."/>
            <person name="Frisvad J.C."/>
            <person name="Larsen T.O."/>
            <person name="Kjaerboelling I."/>
            <person name="Rothschild-Mancinelli K."/>
            <person name="Lyhne E.K."/>
            <person name="Kogle M.E."/>
            <person name="Barry K."/>
            <person name="Clum A."/>
            <person name="Na H."/>
            <person name="Ledsgaard L."/>
            <person name="Lin J."/>
            <person name="Lipzen A."/>
            <person name="Kuo A."/>
            <person name="Riley R."/>
            <person name="Mondo S."/>
            <person name="LaButti K."/>
            <person name="Haridas S."/>
            <person name="Pangalinan J."/>
            <person name="Salamov A.A."/>
            <person name="Simmons B.A."/>
            <person name="Magnuson J.K."/>
            <person name="Chen J."/>
            <person name="Drula E."/>
            <person name="Henrissat B."/>
            <person name="Wiebenga A."/>
            <person name="Lubbers R.J."/>
            <person name="Gomes A.C."/>
            <person name="Makela M.R."/>
            <person name="Stajich J."/>
            <person name="Grigoriev I.V."/>
            <person name="Mortensen U.H."/>
            <person name="De vries R.P."/>
            <person name="Baker S.E."/>
            <person name="Andersen M.R."/>
        </authorList>
    </citation>
    <scope>NUCLEOTIDE SEQUENCE [LARGE SCALE GENOMIC DNA]</scope>
    <source>
        <strain evidence="1 2">CBS 600.67</strain>
    </source>
</reference>
<organism evidence="1 2">
    <name type="scientific">Aspergillus cavernicola</name>
    <dbReference type="NCBI Taxonomy" id="176166"/>
    <lineage>
        <taxon>Eukaryota</taxon>
        <taxon>Fungi</taxon>
        <taxon>Dikarya</taxon>
        <taxon>Ascomycota</taxon>
        <taxon>Pezizomycotina</taxon>
        <taxon>Eurotiomycetes</taxon>
        <taxon>Eurotiomycetidae</taxon>
        <taxon>Eurotiales</taxon>
        <taxon>Aspergillaceae</taxon>
        <taxon>Aspergillus</taxon>
        <taxon>Aspergillus subgen. Nidulantes</taxon>
    </lineage>
</organism>
<evidence type="ECO:0000313" key="2">
    <source>
        <dbReference type="Proteomes" id="UP001610335"/>
    </source>
</evidence>
<proteinExistence type="predicted"/>
<dbReference type="EMBL" id="JBFXLS010000025">
    <property type="protein sequence ID" value="KAL2827335.1"/>
    <property type="molecule type" value="Genomic_DNA"/>
</dbReference>